<keyword evidence="3" id="KW-0238">DNA-binding</keyword>
<comment type="caution">
    <text evidence="7">The sequence shown here is derived from an EMBL/GenBank/DDBJ whole genome shotgun (WGS) entry which is preliminary data.</text>
</comment>
<keyword evidence="5" id="KW-0539">Nucleus</keyword>
<dbReference type="GO" id="GO:0003677">
    <property type="term" value="F:DNA binding"/>
    <property type="evidence" value="ECO:0007669"/>
    <property type="project" value="UniProtKB-KW"/>
</dbReference>
<evidence type="ECO:0000256" key="5">
    <source>
        <dbReference type="ARBA" id="ARBA00023242"/>
    </source>
</evidence>
<dbReference type="InterPro" id="IPR040504">
    <property type="entry name" value="TFIIF_beta_N"/>
</dbReference>
<keyword evidence="8" id="KW-1185">Reference proteome</keyword>
<evidence type="ECO:0000256" key="4">
    <source>
        <dbReference type="ARBA" id="ARBA00023163"/>
    </source>
</evidence>
<dbReference type="EMBL" id="JBFOLK010000007">
    <property type="protein sequence ID" value="KAL2498423.1"/>
    <property type="molecule type" value="Genomic_DNA"/>
</dbReference>
<dbReference type="AlphaFoldDB" id="A0ABD1SCD1"/>
<dbReference type="CDD" id="cd07980">
    <property type="entry name" value="TFIIF_beta"/>
    <property type="match status" value="1"/>
</dbReference>
<comment type="subcellular location">
    <subcellularLocation>
        <location evidence="1">Nucleus</location>
    </subcellularLocation>
</comment>
<evidence type="ECO:0000259" key="6">
    <source>
        <dbReference type="Pfam" id="PF17683"/>
    </source>
</evidence>
<evidence type="ECO:0000313" key="8">
    <source>
        <dbReference type="Proteomes" id="UP001604336"/>
    </source>
</evidence>
<gene>
    <name evidence="7" type="ORF">Adt_23973</name>
</gene>
<proteinExistence type="predicted"/>
<evidence type="ECO:0000256" key="3">
    <source>
        <dbReference type="ARBA" id="ARBA00023125"/>
    </source>
</evidence>
<sequence>MEDSHSDSSSTIDTAKAERSVWLMKCPPVVSQAWQAAAATDSPPVAKVVVSLDLLSSEEPSALHFTMEMAGSEAVNVPKSYSLNMSKDIVPMCVFLWSGSRRSCCGRESRT</sequence>
<dbReference type="PANTHER" id="PTHR10445:SF0">
    <property type="entry name" value="GENERAL TRANSCRIPTION FACTOR IIF SUBUNIT 2"/>
    <property type="match status" value="1"/>
</dbReference>
<feature type="domain" description="TFIIF beta subunit N-terminal" evidence="6">
    <location>
        <begin position="19"/>
        <end position="88"/>
    </location>
</feature>
<evidence type="ECO:0000256" key="2">
    <source>
        <dbReference type="ARBA" id="ARBA00023015"/>
    </source>
</evidence>
<evidence type="ECO:0000313" key="7">
    <source>
        <dbReference type="EMBL" id="KAL2498423.1"/>
    </source>
</evidence>
<keyword evidence="2" id="KW-0805">Transcription regulation</keyword>
<dbReference type="PANTHER" id="PTHR10445">
    <property type="entry name" value="GENERAL TRANSCRIPTION FACTOR IIF SUBUNIT 2"/>
    <property type="match status" value="1"/>
</dbReference>
<dbReference type="Proteomes" id="UP001604336">
    <property type="component" value="Unassembled WGS sequence"/>
</dbReference>
<accession>A0ABD1SCD1</accession>
<organism evidence="7 8">
    <name type="scientific">Abeliophyllum distichum</name>
    <dbReference type="NCBI Taxonomy" id="126358"/>
    <lineage>
        <taxon>Eukaryota</taxon>
        <taxon>Viridiplantae</taxon>
        <taxon>Streptophyta</taxon>
        <taxon>Embryophyta</taxon>
        <taxon>Tracheophyta</taxon>
        <taxon>Spermatophyta</taxon>
        <taxon>Magnoliopsida</taxon>
        <taxon>eudicotyledons</taxon>
        <taxon>Gunneridae</taxon>
        <taxon>Pentapetalae</taxon>
        <taxon>asterids</taxon>
        <taxon>lamiids</taxon>
        <taxon>Lamiales</taxon>
        <taxon>Oleaceae</taxon>
        <taxon>Forsythieae</taxon>
        <taxon>Abeliophyllum</taxon>
    </lineage>
</organism>
<dbReference type="InterPro" id="IPR003196">
    <property type="entry name" value="TFIIF_beta"/>
</dbReference>
<protein>
    <submittedName>
        <fullName evidence="7">Transcription initiation factor IIF</fullName>
    </submittedName>
</protein>
<name>A0ABD1SCD1_9LAMI</name>
<keyword evidence="4" id="KW-0804">Transcription</keyword>
<evidence type="ECO:0000256" key="1">
    <source>
        <dbReference type="ARBA" id="ARBA00004123"/>
    </source>
</evidence>
<dbReference type="GO" id="GO:0005634">
    <property type="term" value="C:nucleus"/>
    <property type="evidence" value="ECO:0007669"/>
    <property type="project" value="UniProtKB-SubCell"/>
</dbReference>
<dbReference type="Pfam" id="PF17683">
    <property type="entry name" value="TFIIF_beta_N"/>
    <property type="match status" value="1"/>
</dbReference>
<reference evidence="8" key="1">
    <citation type="submission" date="2024-07" db="EMBL/GenBank/DDBJ databases">
        <title>Two chromosome-level genome assemblies of Korean endemic species Abeliophyllum distichum and Forsythia ovata (Oleaceae).</title>
        <authorList>
            <person name="Jang H."/>
        </authorList>
    </citation>
    <scope>NUCLEOTIDE SEQUENCE [LARGE SCALE GENOMIC DNA]</scope>
</reference>
<dbReference type="SUPFAM" id="SSF50916">
    <property type="entry name" value="Rap30/74 interaction domains"/>
    <property type="match status" value="1"/>
</dbReference>
<dbReference type="InterPro" id="IPR011039">
    <property type="entry name" value="TFIIF_interaction"/>
</dbReference>